<dbReference type="InterPro" id="IPR024370">
    <property type="entry name" value="PBP_domain"/>
</dbReference>
<dbReference type="Proteomes" id="UP000515856">
    <property type="component" value="Chromosome"/>
</dbReference>
<organism evidence="11 12">
    <name type="scientific">[Eubacterium] hominis</name>
    <dbReference type="NCBI Taxonomy" id="2764325"/>
    <lineage>
        <taxon>Bacteria</taxon>
        <taxon>Bacillati</taxon>
        <taxon>Bacillota</taxon>
        <taxon>Erysipelotrichia</taxon>
        <taxon>Erysipelotrichales</taxon>
        <taxon>Erysipelotrichaceae</taxon>
        <taxon>Amedibacillus</taxon>
    </lineage>
</organism>
<keyword evidence="6 9" id="KW-0732">Signal</keyword>
<keyword evidence="12" id="KW-1185">Reference proteome</keyword>
<keyword evidence="5" id="KW-0813">Transport</keyword>
<dbReference type="PANTHER" id="PTHR30570">
    <property type="entry name" value="PERIPLASMIC PHOSPHATE BINDING COMPONENT OF PHOSPHATE ABC TRANSPORTER"/>
    <property type="match status" value="1"/>
</dbReference>
<evidence type="ECO:0000256" key="3">
    <source>
        <dbReference type="ARBA" id="ARBA00008725"/>
    </source>
</evidence>
<evidence type="ECO:0000259" key="10">
    <source>
        <dbReference type="Pfam" id="PF12849"/>
    </source>
</evidence>
<comment type="subcellular location">
    <subcellularLocation>
        <location evidence="2">Cell membrane</location>
        <topology evidence="2">Lipid-anchor</topology>
    </subcellularLocation>
</comment>
<feature type="chain" id="PRO_5038842397" evidence="9">
    <location>
        <begin position="21"/>
        <end position="307"/>
    </location>
</feature>
<comment type="similarity">
    <text evidence="3">Belongs to the PstS family.</text>
</comment>
<dbReference type="AlphaFoldDB" id="A0A7G9GMC7"/>
<evidence type="ECO:0000313" key="11">
    <source>
        <dbReference type="EMBL" id="QNM11959.1"/>
    </source>
</evidence>
<gene>
    <name evidence="11" type="ORF">H9Q80_17205</name>
</gene>
<feature type="signal peptide" evidence="9">
    <location>
        <begin position="1"/>
        <end position="20"/>
    </location>
</feature>
<dbReference type="RefSeq" id="WP_117454754.1">
    <property type="nucleotide sequence ID" value="NZ_CP060636.1"/>
</dbReference>
<dbReference type="KEGG" id="ehn:H9Q80_17205"/>
<dbReference type="PANTHER" id="PTHR30570:SF1">
    <property type="entry name" value="PHOSPHATE-BINDING PROTEIN PSTS"/>
    <property type="match status" value="1"/>
</dbReference>
<evidence type="ECO:0000256" key="8">
    <source>
        <dbReference type="ARBA" id="ARBA00023288"/>
    </source>
</evidence>
<evidence type="ECO:0000256" key="7">
    <source>
        <dbReference type="ARBA" id="ARBA00023139"/>
    </source>
</evidence>
<keyword evidence="5" id="KW-0592">Phosphate transport</keyword>
<evidence type="ECO:0000256" key="9">
    <source>
        <dbReference type="SAM" id="SignalP"/>
    </source>
</evidence>
<comment type="subunit">
    <text evidence="4">The complex is composed of two ATP-binding proteins (PstB), two transmembrane proteins (PstC and PstA) and a solute-binding protein (PstS).</text>
</comment>
<feature type="domain" description="PBP" evidence="10">
    <location>
        <begin position="188"/>
        <end position="305"/>
    </location>
</feature>
<sequence>MKKLFVSLLAVALLAGCASNGETGKVSGKIVVYTRDSSSGTREAFEKGIGFEKELTKDATEVKSNDDMAAKVGQSVNGIGYTSLSTDFEKNNVKALQYEGVNASSETVLDGSYKLQRPFVYVTRAEGDFGNDDKQQLIKAFLDFISNSQEGMEVVKAAGGEVDITKAKPWEEIAKNYPVLNKDNAKITIRTVGSTSVEKTIKAALEAFSPLAGNVSYTMNQSGSGDAVKYTLGSEKDGANAGDIGFASRAFKEDGSEDISKAMLNGQYCIDAVVAVVNKDNQNITNMTQAQLKDIFTGKTTNWEDIQ</sequence>
<dbReference type="GO" id="GO:0005886">
    <property type="term" value="C:plasma membrane"/>
    <property type="evidence" value="ECO:0007669"/>
    <property type="project" value="UniProtKB-SubCell"/>
</dbReference>
<evidence type="ECO:0000256" key="2">
    <source>
        <dbReference type="ARBA" id="ARBA00004193"/>
    </source>
</evidence>
<comment type="function">
    <text evidence="1">Part of the ABC transporter complex PstSACB involved in phosphate import.</text>
</comment>
<evidence type="ECO:0000313" key="12">
    <source>
        <dbReference type="Proteomes" id="UP000515856"/>
    </source>
</evidence>
<dbReference type="GO" id="GO:0006817">
    <property type="term" value="P:phosphate ion transport"/>
    <property type="evidence" value="ECO:0007669"/>
    <property type="project" value="UniProtKB-KW"/>
</dbReference>
<dbReference type="Pfam" id="PF12849">
    <property type="entry name" value="PBP_like_2"/>
    <property type="match status" value="2"/>
</dbReference>
<accession>A0A7G9GMC7</accession>
<evidence type="ECO:0000256" key="4">
    <source>
        <dbReference type="ARBA" id="ARBA00011529"/>
    </source>
</evidence>
<feature type="domain" description="PBP" evidence="10">
    <location>
        <begin position="26"/>
        <end position="146"/>
    </location>
</feature>
<dbReference type="SUPFAM" id="SSF53850">
    <property type="entry name" value="Periplasmic binding protein-like II"/>
    <property type="match status" value="2"/>
</dbReference>
<dbReference type="InterPro" id="IPR050811">
    <property type="entry name" value="Phosphate_ABC_transporter"/>
</dbReference>
<evidence type="ECO:0000256" key="5">
    <source>
        <dbReference type="ARBA" id="ARBA00022592"/>
    </source>
</evidence>
<dbReference type="PROSITE" id="PS51257">
    <property type="entry name" value="PROKAR_LIPOPROTEIN"/>
    <property type="match status" value="1"/>
</dbReference>
<name>A0A7G9GMC7_9FIRM</name>
<evidence type="ECO:0000256" key="1">
    <source>
        <dbReference type="ARBA" id="ARBA00002841"/>
    </source>
</evidence>
<dbReference type="EMBL" id="CP060636">
    <property type="protein sequence ID" value="QNM11959.1"/>
    <property type="molecule type" value="Genomic_DNA"/>
</dbReference>
<keyword evidence="7" id="KW-0564">Palmitate</keyword>
<keyword evidence="8" id="KW-0449">Lipoprotein</keyword>
<reference evidence="11 12" key="1">
    <citation type="submission" date="2020-08" db="EMBL/GenBank/DDBJ databases">
        <authorList>
            <person name="Liu C."/>
            <person name="Sun Q."/>
        </authorList>
    </citation>
    <scope>NUCLEOTIDE SEQUENCE [LARGE SCALE GENOMIC DNA]</scope>
    <source>
        <strain evidence="11 12">NSJ-61</strain>
    </source>
</reference>
<evidence type="ECO:0000256" key="6">
    <source>
        <dbReference type="ARBA" id="ARBA00022729"/>
    </source>
</evidence>
<protein>
    <submittedName>
        <fullName evidence="11">Substrate-binding domain-containing protein</fullName>
    </submittedName>
</protein>
<proteinExistence type="inferred from homology"/>
<dbReference type="Gene3D" id="3.40.190.10">
    <property type="entry name" value="Periplasmic binding protein-like II"/>
    <property type="match status" value="2"/>
</dbReference>